<evidence type="ECO:0000256" key="1">
    <source>
        <dbReference type="SAM" id="MobiDB-lite"/>
    </source>
</evidence>
<dbReference type="Proteomes" id="UP001065682">
    <property type="component" value="Unassembled WGS sequence"/>
</dbReference>
<keyword evidence="4" id="KW-1185">Reference proteome</keyword>
<evidence type="ECO:0000313" key="3">
    <source>
        <dbReference type="EMBL" id="MCT8338415.1"/>
    </source>
</evidence>
<sequence length="412" mass="47164">MTKIFIDTNIFLGLYESNEDTIEIFKDIEKVKDKSVFPRQVYDEFLRNRDQKLRRLKSNIKTNYKIEIHPTSLVRSSTEYNQLEKIKEDCIEIKKSLIQKIEEMIVDSSKDPIFSQFIQLYNSASVMKIERSDALIQKAFFRKLAGNPPISSKKDSLGDGIIWESLLEHVTDDLILISRDGDFKDYSTFLIDEYRSKTEKSLFIVETLSEALKYVGEEPSDKLVQFEEEQKKRILYMATDLSDTLEGLNSLARAIDRSHIAGLSSLVEEANKSYMASLGSIDEATERWNSLARAIDWSHFAGLSSLAEEVNKSYVASLGSVAETAARWNSLARAMDISPFMRQSDMVERLLDSPSRNLNYLSTGYDSETSEWLEGDVNENQEESAPDESSQKKDYTIEETQVETKADKDIEQ</sequence>
<evidence type="ECO:0000259" key="2">
    <source>
        <dbReference type="Pfam" id="PF16289"/>
    </source>
</evidence>
<accession>A0A9E5DG60</accession>
<name>A0A9E5DG60_9EURY</name>
<feature type="domain" description="DUF4935" evidence="2">
    <location>
        <begin position="4"/>
        <end position="183"/>
    </location>
</feature>
<dbReference type="AlphaFoldDB" id="A0A9E5DG60"/>
<dbReference type="EMBL" id="VHLL01000016">
    <property type="protein sequence ID" value="MCT8338415.1"/>
    <property type="molecule type" value="Genomic_DNA"/>
</dbReference>
<feature type="compositionally biased region" description="Basic and acidic residues" evidence="1">
    <location>
        <begin position="389"/>
        <end position="412"/>
    </location>
</feature>
<dbReference type="InterPro" id="IPR032557">
    <property type="entry name" value="DUF4935"/>
</dbReference>
<gene>
    <name evidence="3" type="ORF">FKB36_13240</name>
</gene>
<feature type="compositionally biased region" description="Acidic residues" evidence="1">
    <location>
        <begin position="370"/>
        <end position="386"/>
    </location>
</feature>
<dbReference type="Pfam" id="PF16289">
    <property type="entry name" value="PIN_12"/>
    <property type="match status" value="1"/>
</dbReference>
<evidence type="ECO:0000313" key="4">
    <source>
        <dbReference type="Proteomes" id="UP001065682"/>
    </source>
</evidence>
<organism evidence="3 4">
    <name type="scientific">Methanoculleus formosensis</name>
    <dbReference type="NCBI Taxonomy" id="2590886"/>
    <lineage>
        <taxon>Archaea</taxon>
        <taxon>Methanobacteriati</taxon>
        <taxon>Methanobacteriota</taxon>
        <taxon>Stenosarchaea group</taxon>
        <taxon>Methanomicrobia</taxon>
        <taxon>Methanomicrobiales</taxon>
        <taxon>Methanomicrobiaceae</taxon>
        <taxon>Methanoculleus</taxon>
    </lineage>
</organism>
<dbReference type="RefSeq" id="WP_261598569.1">
    <property type="nucleotide sequence ID" value="NZ_VHLL01000016.1"/>
</dbReference>
<comment type="caution">
    <text evidence="3">The sequence shown here is derived from an EMBL/GenBank/DDBJ whole genome shotgun (WGS) entry which is preliminary data.</text>
</comment>
<reference evidence="3" key="1">
    <citation type="submission" date="2019-06" db="EMBL/GenBank/DDBJ databases">
        <title>Methanoculleus strain from Tamsui River, Taipei, Taiwan.</title>
        <authorList>
            <person name="You Y.-T."/>
            <person name="Chen S.-C."/>
            <person name="Lai S.-J."/>
            <person name="Lee Y.-C."/>
            <person name="Lai M.-C."/>
        </authorList>
    </citation>
    <scope>NUCLEOTIDE SEQUENCE</scope>
    <source>
        <strain evidence="3">Afa-1</strain>
    </source>
</reference>
<protein>
    <recommendedName>
        <fullName evidence="2">DUF4935 domain-containing protein</fullName>
    </recommendedName>
</protein>
<proteinExistence type="predicted"/>
<feature type="region of interest" description="Disordered" evidence="1">
    <location>
        <begin position="370"/>
        <end position="412"/>
    </location>
</feature>